<dbReference type="EMBL" id="CANTUO010000004">
    <property type="protein sequence ID" value="CAI5759273.1"/>
    <property type="molecule type" value="Genomic_DNA"/>
</dbReference>
<name>A0A9W4XMG1_9ASCO</name>
<dbReference type="OrthoDB" id="4021409at2759"/>
<gene>
    <name evidence="1" type="ORF">CANVERA_P3783</name>
</gene>
<evidence type="ECO:0000313" key="2">
    <source>
        <dbReference type="Proteomes" id="UP001152885"/>
    </source>
</evidence>
<accession>A0A9W4XMG1</accession>
<reference evidence="1" key="1">
    <citation type="submission" date="2022-12" db="EMBL/GenBank/DDBJ databases">
        <authorList>
            <person name="Brejova B."/>
        </authorList>
    </citation>
    <scope>NUCLEOTIDE SEQUENCE</scope>
</reference>
<protein>
    <submittedName>
        <fullName evidence="1">Uncharacterized protein</fullName>
    </submittedName>
</protein>
<organism evidence="1 2">
    <name type="scientific">Candida verbasci</name>
    <dbReference type="NCBI Taxonomy" id="1227364"/>
    <lineage>
        <taxon>Eukaryota</taxon>
        <taxon>Fungi</taxon>
        <taxon>Dikarya</taxon>
        <taxon>Ascomycota</taxon>
        <taxon>Saccharomycotina</taxon>
        <taxon>Pichiomycetes</taxon>
        <taxon>Debaryomycetaceae</taxon>
        <taxon>Candida/Lodderomyces clade</taxon>
        <taxon>Candida</taxon>
    </lineage>
</organism>
<proteinExistence type="predicted"/>
<keyword evidence="2" id="KW-1185">Reference proteome</keyword>
<evidence type="ECO:0000313" key="1">
    <source>
        <dbReference type="EMBL" id="CAI5759273.1"/>
    </source>
</evidence>
<comment type="caution">
    <text evidence="1">The sequence shown here is derived from an EMBL/GenBank/DDBJ whole genome shotgun (WGS) entry which is preliminary data.</text>
</comment>
<dbReference type="Proteomes" id="UP001152885">
    <property type="component" value="Unassembled WGS sequence"/>
</dbReference>
<dbReference type="AlphaFoldDB" id="A0A9W4XMG1"/>
<sequence length="352" mass="41338">MVLLDDIVNRQQVFKNLTTTLPILDQLLLNVPLKNKIYDFQTTPTNNAVYLILNQLITSHLQNNPNHKVIIIDIVNKYPAGQLLAHPGFNEDFTERIIHYRLNTFAKIYYFFINNDIPQDSIVIIHEFHLMLELYKLEMSATYEELILKHHIEQNLTVIENKDKEDKVPIPQLPKNSDLLKMSPIVKYENHVNNIIHLINKRCINSNLMVFLHGYLTTKYRPYRLKPKPDQPINPYNQKGRVVLTPFQAHKMLTTKFLFYQDWLHKSPVFLQKQVSHKLQDSDLKLIYACQVENNNTIYNPIYYDFNYNTIIDLTKIQRESTNLPSSPNIYDTSVINLSVLDDDIISNSETE</sequence>